<evidence type="ECO:0000256" key="2">
    <source>
        <dbReference type="ARBA" id="ARBA00004818"/>
    </source>
</evidence>
<evidence type="ECO:0000313" key="6">
    <source>
        <dbReference type="Proteomes" id="UP000715095"/>
    </source>
</evidence>
<dbReference type="PANTHER" id="PTHR43434:SF1">
    <property type="entry name" value="PHOSPHOGLYCOLATE PHOSPHATASE"/>
    <property type="match status" value="1"/>
</dbReference>
<accession>A0ABS2DV26</accession>
<dbReference type="Gene3D" id="3.40.50.1000">
    <property type="entry name" value="HAD superfamily/HAD-like"/>
    <property type="match status" value="1"/>
</dbReference>
<comment type="pathway">
    <text evidence="2">Organic acid metabolism; glycolate biosynthesis; glycolate from 2-phosphoglycolate: step 1/1.</text>
</comment>
<sequence length="132" mass="14456">SFTFRCTGLSERMAGRIFSAEDVKEGKPAPDLHLLAARTMGFAPEDCLVIDDSPSGILGAKRAGMTAWGFTGTNRQGERWIEALKKAGADRIVDDFRVLREVLEAQPEREAKVDACNGAPAAHNQNTFYQEN</sequence>
<comment type="catalytic activity">
    <reaction evidence="1">
        <text>2-phosphoglycolate + H2O = glycolate + phosphate</text>
        <dbReference type="Rhea" id="RHEA:14369"/>
        <dbReference type="ChEBI" id="CHEBI:15377"/>
        <dbReference type="ChEBI" id="CHEBI:29805"/>
        <dbReference type="ChEBI" id="CHEBI:43474"/>
        <dbReference type="ChEBI" id="CHEBI:58033"/>
        <dbReference type="EC" id="3.1.3.18"/>
    </reaction>
</comment>
<evidence type="ECO:0000256" key="1">
    <source>
        <dbReference type="ARBA" id="ARBA00000830"/>
    </source>
</evidence>
<dbReference type="InterPro" id="IPR006439">
    <property type="entry name" value="HAD-SF_hydro_IA"/>
</dbReference>
<evidence type="ECO:0000313" key="5">
    <source>
        <dbReference type="EMBL" id="MBM6705168.1"/>
    </source>
</evidence>
<dbReference type="RefSeq" id="WP_205104923.1">
    <property type="nucleotide sequence ID" value="NZ_JACJJC010000168.1"/>
</dbReference>
<dbReference type="InterPro" id="IPR036412">
    <property type="entry name" value="HAD-like_sf"/>
</dbReference>
<dbReference type="GO" id="GO:0016787">
    <property type="term" value="F:hydrolase activity"/>
    <property type="evidence" value="ECO:0007669"/>
    <property type="project" value="UniProtKB-KW"/>
</dbReference>
<comment type="caution">
    <text evidence="5">The sequence shown here is derived from an EMBL/GenBank/DDBJ whole genome shotgun (WGS) entry which is preliminary data.</text>
</comment>
<protein>
    <recommendedName>
        <fullName evidence="4">phosphoglycolate phosphatase</fullName>
        <ecNumber evidence="4">3.1.3.18</ecNumber>
    </recommendedName>
</protein>
<gene>
    <name evidence="5" type="ORF">H6A60_11900</name>
</gene>
<dbReference type="NCBIfam" id="TIGR01509">
    <property type="entry name" value="HAD-SF-IA-v3"/>
    <property type="match status" value="1"/>
</dbReference>
<dbReference type="InterPro" id="IPR023214">
    <property type="entry name" value="HAD_sf"/>
</dbReference>
<organism evidence="5 6">
    <name type="scientific">Sutterella massiliensis</name>
    <dbReference type="NCBI Taxonomy" id="1816689"/>
    <lineage>
        <taxon>Bacteria</taxon>
        <taxon>Pseudomonadati</taxon>
        <taxon>Pseudomonadota</taxon>
        <taxon>Betaproteobacteria</taxon>
        <taxon>Burkholderiales</taxon>
        <taxon>Sutterellaceae</taxon>
        <taxon>Sutterella</taxon>
    </lineage>
</organism>
<dbReference type="InterPro" id="IPR050155">
    <property type="entry name" value="HAD-like_hydrolase_sf"/>
</dbReference>
<evidence type="ECO:0000256" key="4">
    <source>
        <dbReference type="ARBA" id="ARBA00013078"/>
    </source>
</evidence>
<evidence type="ECO:0000256" key="3">
    <source>
        <dbReference type="ARBA" id="ARBA00006171"/>
    </source>
</evidence>
<dbReference type="EMBL" id="JACJJC010000168">
    <property type="protein sequence ID" value="MBM6705168.1"/>
    <property type="molecule type" value="Genomic_DNA"/>
</dbReference>
<dbReference type="Proteomes" id="UP000715095">
    <property type="component" value="Unassembled WGS sequence"/>
</dbReference>
<dbReference type="SUPFAM" id="SSF56784">
    <property type="entry name" value="HAD-like"/>
    <property type="match status" value="1"/>
</dbReference>
<keyword evidence="6" id="KW-1185">Reference proteome</keyword>
<feature type="non-terminal residue" evidence="5">
    <location>
        <position position="1"/>
    </location>
</feature>
<comment type="similarity">
    <text evidence="3">Belongs to the HAD-like hydrolase superfamily. CbbY/CbbZ/Gph/YieH family.</text>
</comment>
<name>A0ABS2DV26_9BURK</name>
<dbReference type="PANTHER" id="PTHR43434">
    <property type="entry name" value="PHOSPHOGLYCOLATE PHOSPHATASE"/>
    <property type="match status" value="1"/>
</dbReference>
<proteinExistence type="inferred from homology"/>
<keyword evidence="5" id="KW-0378">Hydrolase</keyword>
<dbReference type="Pfam" id="PF00702">
    <property type="entry name" value="Hydrolase"/>
    <property type="match status" value="1"/>
</dbReference>
<reference evidence="5 6" key="1">
    <citation type="journal article" date="2021" name="Sci. Rep.">
        <title>The distribution of antibiotic resistance genes in chicken gut microbiota commensals.</title>
        <authorList>
            <person name="Juricova H."/>
            <person name="Matiasovicova J."/>
            <person name="Kubasova T."/>
            <person name="Cejkova D."/>
            <person name="Rychlik I."/>
        </authorList>
    </citation>
    <scope>NUCLEOTIDE SEQUENCE [LARGE SCALE GENOMIC DNA]</scope>
    <source>
        <strain evidence="5 6">An829</strain>
    </source>
</reference>
<dbReference type="EC" id="3.1.3.18" evidence="4"/>